<name>M6HJ25_LEPIR</name>
<evidence type="ECO:0000313" key="1">
    <source>
        <dbReference type="EMBL" id="EMM97348.1"/>
    </source>
</evidence>
<sequence length="43" mass="4963">MENQNGSVGTRLPLKNLFNRQLYSTMIYTFSFLTVNSNFSKSL</sequence>
<accession>M6HJ25</accession>
<proteinExistence type="predicted"/>
<dbReference type="EMBL" id="AFMF02000017">
    <property type="protein sequence ID" value="EMM97348.1"/>
    <property type="molecule type" value="Genomic_DNA"/>
</dbReference>
<reference evidence="1 2" key="1">
    <citation type="submission" date="2013-01" db="EMBL/GenBank/DDBJ databases">
        <authorList>
            <person name="Harkins D.M."/>
            <person name="Durkin A.S."/>
            <person name="Brinkac L.M."/>
            <person name="Haft D.H."/>
            <person name="Selengut J.D."/>
            <person name="Sanka R."/>
            <person name="DePew J."/>
            <person name="Purushe J."/>
            <person name="Tulsiani S.M."/>
            <person name="Graham G.C."/>
            <person name="Burns M.-A."/>
            <person name="Dohnt M.F."/>
            <person name="Smythe L.D."/>
            <person name="McKay D.B."/>
            <person name="Craig S.B."/>
            <person name="Vinetz J.M."/>
            <person name="Sutton G.G."/>
            <person name="Nierman W.C."/>
            <person name="Fouts D.E."/>
        </authorList>
    </citation>
    <scope>NUCLEOTIDE SEQUENCE [LARGE SCALE GENOMIC DNA]</scope>
    <source>
        <strain evidence="1 2">LT2156</strain>
    </source>
</reference>
<gene>
    <name evidence="1" type="ORF">LEP1GSC158_2551</name>
</gene>
<protein>
    <submittedName>
        <fullName evidence="1">Uncharacterized protein</fullName>
    </submittedName>
</protein>
<comment type="caution">
    <text evidence="1">The sequence shown here is derived from an EMBL/GenBank/DDBJ whole genome shotgun (WGS) entry which is preliminary data.</text>
</comment>
<organism evidence="1 2">
    <name type="scientific">Leptospira interrogans serovar Zanoni str. LT2156</name>
    <dbReference type="NCBI Taxonomy" id="1001601"/>
    <lineage>
        <taxon>Bacteria</taxon>
        <taxon>Pseudomonadati</taxon>
        <taxon>Spirochaetota</taxon>
        <taxon>Spirochaetia</taxon>
        <taxon>Leptospirales</taxon>
        <taxon>Leptospiraceae</taxon>
        <taxon>Leptospira</taxon>
    </lineage>
</organism>
<evidence type="ECO:0000313" key="2">
    <source>
        <dbReference type="Proteomes" id="UP000012089"/>
    </source>
</evidence>
<dbReference type="Proteomes" id="UP000012089">
    <property type="component" value="Unassembled WGS sequence"/>
</dbReference>
<dbReference type="AlphaFoldDB" id="M6HJ25"/>